<proteinExistence type="predicted"/>
<dbReference type="Proteomes" id="UP001153636">
    <property type="component" value="Chromosome 12"/>
</dbReference>
<gene>
    <name evidence="2" type="ORF">PSYICH_LOCUS3020</name>
</gene>
<reference evidence="2" key="1">
    <citation type="submission" date="2022-01" db="EMBL/GenBank/DDBJ databases">
        <authorList>
            <person name="King R."/>
        </authorList>
    </citation>
    <scope>NUCLEOTIDE SEQUENCE</scope>
</reference>
<dbReference type="EMBL" id="OV651824">
    <property type="protein sequence ID" value="CAH1101904.1"/>
    <property type="molecule type" value="Genomic_DNA"/>
</dbReference>
<evidence type="ECO:0000313" key="3">
    <source>
        <dbReference type="Proteomes" id="UP001153636"/>
    </source>
</evidence>
<keyword evidence="3" id="KW-1185">Reference proteome</keyword>
<feature type="coiled-coil region" evidence="1">
    <location>
        <begin position="35"/>
        <end position="99"/>
    </location>
</feature>
<name>A0A9P0CMM3_9CUCU</name>
<dbReference type="AlphaFoldDB" id="A0A9P0CMM3"/>
<keyword evidence="1" id="KW-0175">Coiled coil</keyword>
<evidence type="ECO:0000313" key="2">
    <source>
        <dbReference type="EMBL" id="CAH1101904.1"/>
    </source>
</evidence>
<accession>A0A9P0CMM3</accession>
<organism evidence="2 3">
    <name type="scientific">Psylliodes chrysocephalus</name>
    <dbReference type="NCBI Taxonomy" id="3402493"/>
    <lineage>
        <taxon>Eukaryota</taxon>
        <taxon>Metazoa</taxon>
        <taxon>Ecdysozoa</taxon>
        <taxon>Arthropoda</taxon>
        <taxon>Hexapoda</taxon>
        <taxon>Insecta</taxon>
        <taxon>Pterygota</taxon>
        <taxon>Neoptera</taxon>
        <taxon>Endopterygota</taxon>
        <taxon>Coleoptera</taxon>
        <taxon>Polyphaga</taxon>
        <taxon>Cucujiformia</taxon>
        <taxon>Chrysomeloidea</taxon>
        <taxon>Chrysomelidae</taxon>
        <taxon>Galerucinae</taxon>
        <taxon>Alticini</taxon>
        <taxon>Psylliodes</taxon>
    </lineage>
</organism>
<protein>
    <submittedName>
        <fullName evidence="2">Uncharacterized protein</fullName>
    </submittedName>
</protein>
<evidence type="ECO:0000256" key="1">
    <source>
        <dbReference type="SAM" id="Coils"/>
    </source>
</evidence>
<sequence>MDLRDGKKTGAGEDMEVKKGTIKEIPEKEKMMSMLARILSMVEEDRARMKKYREENRKMLEEDGARMMKMLEEDGARMIKMLEEDREMMEKNMDMAVEEVRKVGSRLDNTEVELGQEIELVKVETDKEVIREEVIGRIDEIEKDQETVNIDNKIAEERSKGYYNGVTDIEVGGNLKIRSQVLLEKFKYDLVLDILWNCGFMNIKKKIYRRNRKRVRFKEEDSLRYSVWLDKEKRSRSIRKRVRFKKGDSSKRSLWLDKEKRNRSIWKHVKFKKGHVAIFKAARVQILGPGAVNSARKYNR</sequence>